<keyword evidence="6 9" id="KW-1015">Disulfide bond</keyword>
<keyword evidence="5" id="KW-0646">Protease inhibitor</keyword>
<dbReference type="Pfam" id="PF00965">
    <property type="entry name" value="TIMP"/>
    <property type="match status" value="1"/>
</dbReference>
<evidence type="ECO:0000313" key="13">
    <source>
        <dbReference type="Proteomes" id="UP000095300"/>
    </source>
</evidence>
<dbReference type="InterPro" id="IPR001820">
    <property type="entry name" value="TIMP"/>
</dbReference>
<comment type="similarity">
    <text evidence="2">Belongs to the protease inhibitor I35 (TIMP) family.</text>
</comment>
<dbReference type="GO" id="GO:0051045">
    <property type="term" value="P:negative regulation of membrane protein ectodomain proteolysis"/>
    <property type="evidence" value="ECO:0007669"/>
    <property type="project" value="TreeGrafter"/>
</dbReference>
<feature type="disulfide bond" evidence="9">
    <location>
        <begin position="27"/>
        <end position="95"/>
    </location>
</feature>
<dbReference type="STRING" id="35570.A0A1I8NSM5"/>
<keyword evidence="8" id="KW-0862">Zinc</keyword>
<dbReference type="GO" id="GO:0002020">
    <property type="term" value="F:protease binding"/>
    <property type="evidence" value="ECO:0007669"/>
    <property type="project" value="TreeGrafter"/>
</dbReference>
<feature type="disulfide bond" evidence="9">
    <location>
        <begin position="29"/>
        <end position="117"/>
    </location>
</feature>
<gene>
    <name evidence="12" type="primary">106080371</name>
</gene>
<evidence type="ECO:0000256" key="4">
    <source>
        <dbReference type="ARBA" id="ARBA00022608"/>
    </source>
</evidence>
<evidence type="ECO:0000256" key="7">
    <source>
        <dbReference type="ARBA" id="ARBA00023215"/>
    </source>
</evidence>
<keyword evidence="7" id="KW-0481">Metalloenzyme inhibitor</keyword>
<organism evidence="12 13">
    <name type="scientific">Stomoxys calcitrans</name>
    <name type="common">Stable fly</name>
    <name type="synonym">Conops calcitrans</name>
    <dbReference type="NCBI Taxonomy" id="35570"/>
    <lineage>
        <taxon>Eukaryota</taxon>
        <taxon>Metazoa</taxon>
        <taxon>Ecdysozoa</taxon>
        <taxon>Arthropoda</taxon>
        <taxon>Hexapoda</taxon>
        <taxon>Insecta</taxon>
        <taxon>Pterygota</taxon>
        <taxon>Neoptera</taxon>
        <taxon>Endopterygota</taxon>
        <taxon>Diptera</taxon>
        <taxon>Brachycera</taxon>
        <taxon>Muscomorpha</taxon>
        <taxon>Muscoidea</taxon>
        <taxon>Muscidae</taxon>
        <taxon>Stomoxys</taxon>
    </lineage>
</organism>
<dbReference type="CDD" id="cd03577">
    <property type="entry name" value="NTR_TIMP_like"/>
    <property type="match status" value="1"/>
</dbReference>
<dbReference type="PROSITE" id="PS50189">
    <property type="entry name" value="NTR"/>
    <property type="match status" value="1"/>
</dbReference>
<accession>A0A1I8NSM5</accession>
<dbReference type="AlphaFoldDB" id="A0A1I8NSM5"/>
<evidence type="ECO:0000256" key="1">
    <source>
        <dbReference type="ARBA" id="ARBA00004613"/>
    </source>
</evidence>
<name>A0A1I8NSM5_STOCA</name>
<dbReference type="EnsemblMetazoa" id="SCAU001664-RA">
    <property type="protein sequence ID" value="SCAU001664-PA"/>
    <property type="gene ID" value="SCAU001664"/>
</dbReference>
<evidence type="ECO:0000256" key="3">
    <source>
        <dbReference type="ARBA" id="ARBA00022525"/>
    </source>
</evidence>
<dbReference type="KEGG" id="scac:106080371"/>
<keyword evidence="3" id="KW-0964">Secreted</keyword>
<feature type="disulfide bond" evidence="9">
    <location>
        <begin position="39"/>
        <end position="142"/>
    </location>
</feature>
<dbReference type="Proteomes" id="UP000095300">
    <property type="component" value="Unassembled WGS sequence"/>
</dbReference>
<keyword evidence="10" id="KW-0732">Signal</keyword>
<dbReference type="PANTHER" id="PTHR11844:SF33">
    <property type="entry name" value="TISSUE INHIBITOR OF METALLOPROTEINASE"/>
    <property type="match status" value="1"/>
</dbReference>
<dbReference type="InterPro" id="IPR027465">
    <property type="entry name" value="TIMP_C"/>
</dbReference>
<evidence type="ECO:0000256" key="5">
    <source>
        <dbReference type="ARBA" id="ARBA00022690"/>
    </source>
</evidence>
<feature type="disulfide bond" evidence="9">
    <location>
        <begin position="144"/>
        <end position="196"/>
    </location>
</feature>
<dbReference type="VEuPathDB" id="VectorBase:SCAU001664"/>
<feature type="disulfide bond" evidence="9">
    <location>
        <begin position="149"/>
        <end position="154"/>
    </location>
</feature>
<evidence type="ECO:0000256" key="8">
    <source>
        <dbReference type="PIRSR" id="PIRSR601820-1"/>
    </source>
</evidence>
<dbReference type="GO" id="GO:0005615">
    <property type="term" value="C:extracellular space"/>
    <property type="evidence" value="ECO:0007669"/>
    <property type="project" value="TreeGrafter"/>
</dbReference>
<dbReference type="GO" id="GO:0008191">
    <property type="term" value="F:metalloendopeptidase inhibitor activity"/>
    <property type="evidence" value="ECO:0007669"/>
    <property type="project" value="InterPro"/>
</dbReference>
<proteinExistence type="inferred from homology"/>
<dbReference type="SMART" id="SM00206">
    <property type="entry name" value="NTR"/>
    <property type="match status" value="1"/>
</dbReference>
<dbReference type="InterPro" id="IPR008993">
    <property type="entry name" value="TIMP-like_OB-fold"/>
</dbReference>
<feature type="signal peptide" evidence="10">
    <location>
        <begin position="1"/>
        <end position="26"/>
    </location>
</feature>
<dbReference type="Gene3D" id="2.40.50.120">
    <property type="match status" value="1"/>
</dbReference>
<keyword evidence="13" id="KW-1185">Reference proteome</keyword>
<feature type="chain" id="PRO_5009325506" description="NTR domain-containing protein" evidence="10">
    <location>
        <begin position="27"/>
        <end position="211"/>
    </location>
</feature>
<feature type="domain" description="NTR" evidence="11">
    <location>
        <begin position="27"/>
        <end position="142"/>
    </location>
</feature>
<comment type="subcellular location">
    <subcellularLocation>
        <location evidence="1">Secreted</location>
    </subcellularLocation>
</comment>
<evidence type="ECO:0000256" key="2">
    <source>
        <dbReference type="ARBA" id="ARBA00011027"/>
    </source>
</evidence>
<keyword evidence="8" id="KW-0479">Metal-binding</keyword>
<evidence type="ECO:0000256" key="6">
    <source>
        <dbReference type="ARBA" id="ARBA00023157"/>
    </source>
</evidence>
<reference evidence="12" key="1">
    <citation type="submission" date="2020-05" db="UniProtKB">
        <authorList>
            <consortium name="EnsemblMetazoa"/>
        </authorList>
    </citation>
    <scope>IDENTIFICATION</scope>
    <source>
        <strain evidence="12">USDA</strain>
    </source>
</reference>
<protein>
    <recommendedName>
        <fullName evidence="11">NTR domain-containing protein</fullName>
    </recommendedName>
</protein>
<evidence type="ECO:0000256" key="10">
    <source>
        <dbReference type="SAM" id="SignalP"/>
    </source>
</evidence>
<evidence type="ECO:0000259" key="11">
    <source>
        <dbReference type="PROSITE" id="PS50189"/>
    </source>
</evidence>
<sequence length="211" mass="23792">MQTTRFSTLLSFILIAVLFYVSPTEGCSCMPSHPQSHYCGADYVALVRIMRKSEKLVSNKVVYKVQVKKSYKMTEEGQMTLRHGRIISSSADSMCGVNLELGRLYVIAGRGSQLNLCHYAKEYKKMSIIERTGFTGAYKRGCSCSITPCFGNSCLSKVSRSNNECKWSPFGKCETDYSACFPSINPKGMSEPVIKCRWRRTVPYDECRMNP</sequence>
<dbReference type="GO" id="GO:0031012">
    <property type="term" value="C:extracellular matrix"/>
    <property type="evidence" value="ECO:0007669"/>
    <property type="project" value="TreeGrafter"/>
</dbReference>
<keyword evidence="4" id="KW-0483">Metalloprotease inhibitor</keyword>
<feature type="binding site" evidence="8">
    <location>
        <position position="27"/>
    </location>
    <ligand>
        <name>Zn(2+)</name>
        <dbReference type="ChEBI" id="CHEBI:29105"/>
        <note>ligand shared with metalloproteinase partner</note>
    </ligand>
</feature>
<dbReference type="InterPro" id="IPR001134">
    <property type="entry name" value="Netrin_domain"/>
</dbReference>
<dbReference type="GO" id="GO:0046872">
    <property type="term" value="F:metal ion binding"/>
    <property type="evidence" value="ECO:0007669"/>
    <property type="project" value="UniProtKB-KW"/>
</dbReference>
<evidence type="ECO:0000313" key="12">
    <source>
        <dbReference type="EnsemblMetazoa" id="SCAU001664-PA"/>
    </source>
</evidence>
<dbReference type="SUPFAM" id="SSF50242">
    <property type="entry name" value="TIMP-like"/>
    <property type="match status" value="1"/>
</dbReference>
<dbReference type="OrthoDB" id="6041373at2759"/>
<dbReference type="Gene3D" id="3.90.370.10">
    <property type="entry name" value="Tissue inhibitor of metalloproteinase-1. Chain B, domain 1"/>
    <property type="match status" value="1"/>
</dbReference>
<dbReference type="PANTHER" id="PTHR11844">
    <property type="entry name" value="METALLOPROTEASE INHIBITOR"/>
    <property type="match status" value="1"/>
</dbReference>
<evidence type="ECO:0000256" key="9">
    <source>
        <dbReference type="PIRSR" id="PIRSR601820-3"/>
    </source>
</evidence>